<evidence type="ECO:0000256" key="2">
    <source>
        <dbReference type="ARBA" id="ARBA00022827"/>
    </source>
</evidence>
<keyword evidence="2" id="KW-0274">FAD</keyword>
<keyword evidence="1" id="KW-0285">Flavoprotein</keyword>
<dbReference type="InterPro" id="IPR002938">
    <property type="entry name" value="FAD-bd"/>
</dbReference>
<gene>
    <name evidence="6" type="ORF">K461DRAFT_312416</name>
</gene>
<evidence type="ECO:0000256" key="3">
    <source>
        <dbReference type="ARBA" id="ARBA00023002"/>
    </source>
</evidence>
<dbReference type="SUPFAM" id="SSF51905">
    <property type="entry name" value="FAD/NAD(P)-binding domain"/>
    <property type="match status" value="1"/>
</dbReference>
<reference evidence="6" key="1">
    <citation type="journal article" date="2020" name="Stud. Mycol.">
        <title>101 Dothideomycetes genomes: a test case for predicting lifestyles and emergence of pathogens.</title>
        <authorList>
            <person name="Haridas S."/>
            <person name="Albert R."/>
            <person name="Binder M."/>
            <person name="Bloem J."/>
            <person name="Labutti K."/>
            <person name="Salamov A."/>
            <person name="Andreopoulos B."/>
            <person name="Baker S."/>
            <person name="Barry K."/>
            <person name="Bills G."/>
            <person name="Bluhm B."/>
            <person name="Cannon C."/>
            <person name="Castanera R."/>
            <person name="Culley D."/>
            <person name="Daum C."/>
            <person name="Ezra D."/>
            <person name="Gonzalez J."/>
            <person name="Henrissat B."/>
            <person name="Kuo A."/>
            <person name="Liang C."/>
            <person name="Lipzen A."/>
            <person name="Lutzoni F."/>
            <person name="Magnuson J."/>
            <person name="Mondo S."/>
            <person name="Nolan M."/>
            <person name="Ohm R."/>
            <person name="Pangilinan J."/>
            <person name="Park H.-J."/>
            <person name="Ramirez L."/>
            <person name="Alfaro M."/>
            <person name="Sun H."/>
            <person name="Tritt A."/>
            <person name="Yoshinaga Y."/>
            <person name="Zwiers L.-H."/>
            <person name="Turgeon B."/>
            <person name="Goodwin S."/>
            <person name="Spatafora J."/>
            <person name="Crous P."/>
            <person name="Grigoriev I."/>
        </authorList>
    </citation>
    <scope>NUCLEOTIDE SEQUENCE</scope>
    <source>
        <strain evidence="6">CBS 260.36</strain>
    </source>
</reference>
<dbReference type="AlphaFoldDB" id="A0A9P4MMM7"/>
<dbReference type="Gene3D" id="3.50.50.60">
    <property type="entry name" value="FAD/NAD(P)-binding domain"/>
    <property type="match status" value="1"/>
</dbReference>
<evidence type="ECO:0000256" key="4">
    <source>
        <dbReference type="ARBA" id="ARBA00023033"/>
    </source>
</evidence>
<evidence type="ECO:0000256" key="1">
    <source>
        <dbReference type="ARBA" id="ARBA00022630"/>
    </source>
</evidence>
<evidence type="ECO:0000313" key="6">
    <source>
        <dbReference type="EMBL" id="KAF2152891.1"/>
    </source>
</evidence>
<feature type="domain" description="FAD-binding" evidence="5">
    <location>
        <begin position="5"/>
        <end position="328"/>
    </location>
</feature>
<keyword evidence="3" id="KW-0560">Oxidoreductase</keyword>
<dbReference type="Pfam" id="PF01494">
    <property type="entry name" value="FAD_binding_3"/>
    <property type="match status" value="1"/>
</dbReference>
<keyword evidence="4" id="KW-0503">Monooxygenase</keyword>
<dbReference type="PANTHER" id="PTHR46972">
    <property type="entry name" value="MONOOXYGENASE ASQM-RELATED"/>
    <property type="match status" value="1"/>
</dbReference>
<accession>A0A9P4MMM7</accession>
<dbReference type="PANTHER" id="PTHR46972:SF1">
    <property type="entry name" value="FAD DEPENDENT OXIDOREDUCTASE DOMAIN-CONTAINING PROTEIN"/>
    <property type="match status" value="1"/>
</dbReference>
<dbReference type="GO" id="GO:0004497">
    <property type="term" value="F:monooxygenase activity"/>
    <property type="evidence" value="ECO:0007669"/>
    <property type="project" value="UniProtKB-KW"/>
</dbReference>
<evidence type="ECO:0000259" key="5">
    <source>
        <dbReference type="Pfam" id="PF01494"/>
    </source>
</evidence>
<dbReference type="EMBL" id="ML996085">
    <property type="protein sequence ID" value="KAF2152891.1"/>
    <property type="molecule type" value="Genomic_DNA"/>
</dbReference>
<dbReference type="Proteomes" id="UP000799439">
    <property type="component" value="Unassembled WGS sequence"/>
</dbReference>
<dbReference type="OrthoDB" id="655030at2759"/>
<dbReference type="GO" id="GO:0071949">
    <property type="term" value="F:FAD binding"/>
    <property type="evidence" value="ECO:0007669"/>
    <property type="project" value="InterPro"/>
</dbReference>
<keyword evidence="7" id="KW-1185">Reference proteome</keyword>
<comment type="caution">
    <text evidence="6">The sequence shown here is derived from an EMBL/GenBank/DDBJ whole genome shotgun (WGS) entry which is preliminary data.</text>
</comment>
<proteinExistence type="predicted"/>
<evidence type="ECO:0000313" key="7">
    <source>
        <dbReference type="Proteomes" id="UP000799439"/>
    </source>
</evidence>
<dbReference type="InterPro" id="IPR036188">
    <property type="entry name" value="FAD/NAD-bd_sf"/>
</dbReference>
<dbReference type="PRINTS" id="PR00420">
    <property type="entry name" value="RNGMNOXGNASE"/>
</dbReference>
<organism evidence="6 7">
    <name type="scientific">Myriangium duriaei CBS 260.36</name>
    <dbReference type="NCBI Taxonomy" id="1168546"/>
    <lineage>
        <taxon>Eukaryota</taxon>
        <taxon>Fungi</taxon>
        <taxon>Dikarya</taxon>
        <taxon>Ascomycota</taxon>
        <taxon>Pezizomycotina</taxon>
        <taxon>Dothideomycetes</taxon>
        <taxon>Dothideomycetidae</taxon>
        <taxon>Myriangiales</taxon>
        <taxon>Myriangiaceae</taxon>
        <taxon>Myriangium</taxon>
    </lineage>
</organism>
<sequence>MAPPIAILGAGPGGLVLARLLHLAKISYTVFERDASSTAITSGGTLDVHADDGQKALKAAGLFDKFKALARYDAQTFKAADKDGNMLWDKNFGEHAERPEIDRKDLRRILLESVPADTIQWGSRVEKVEKEKNGRMAVHLANGTVSRGFKLVVGADGAWSKARELITPAKPIYSGYCYFQTSIQPSDEYYPKACDMIGQGTYTALTGGQALISQRLGTGEYMVYVGTMTAEDQWKKEKERIRSPGFRQHLLDTYYKGWATKPTDLIRHSTGEFHSWPLYHLPYDCLPYKSVPGVTLVGDAAHLAVPNGEGVNCAMYDSYELAEKIKKHGLEDLDEATKEYETEMFPRGLSSIEKGKEMQKTFFAEDSPRGFREWSASVDAMLAAAQATEA</sequence>
<name>A0A9P4MMM7_9PEZI</name>
<protein>
    <submittedName>
        <fullName evidence="6">FAD/NAD(P)-binding domain-containing protein</fullName>
    </submittedName>
</protein>